<proteinExistence type="predicted"/>
<name>A0A2P2DIH5_9LEPT</name>
<dbReference type="GO" id="GO:0003677">
    <property type="term" value="F:DNA binding"/>
    <property type="evidence" value="ECO:0007669"/>
    <property type="project" value="InterPro"/>
</dbReference>
<protein>
    <recommendedName>
        <fullName evidence="1">HTH cro/C1-type domain-containing protein</fullName>
    </recommendedName>
</protein>
<dbReference type="SMART" id="SM00530">
    <property type="entry name" value="HTH_XRE"/>
    <property type="match status" value="1"/>
</dbReference>
<dbReference type="Pfam" id="PF13443">
    <property type="entry name" value="HTH_26"/>
    <property type="match status" value="1"/>
</dbReference>
<accession>A0A2P2DIH5</accession>
<keyword evidence="3" id="KW-1185">Reference proteome</keyword>
<reference evidence="3" key="1">
    <citation type="journal article" date="2019" name="Microbiol. Immunol.">
        <title>Molecular and phenotypic characterization of Leptospira johnsonii sp. nov., Leptospira ellinghausenii sp. nov. and Leptospira ryugenii sp. nov. isolated from soil and water in Japan.</title>
        <authorList>
            <person name="Masuzawa T."/>
            <person name="Saito M."/>
            <person name="Nakao R."/>
            <person name="Nikaido Y."/>
            <person name="Matsumoto M."/>
            <person name="Ogawa M."/>
            <person name="Yokoyama M."/>
            <person name="Hidaka Y."/>
            <person name="Tomita J."/>
            <person name="Sakakibara K."/>
            <person name="Suzuki K."/>
            <person name="Yasuda S."/>
            <person name="Sato H."/>
            <person name="Yamaguchi M."/>
            <person name="Yoshida S.I."/>
            <person name="Koizumi N."/>
            <person name="Kawamura Y."/>
        </authorList>
    </citation>
    <scope>NUCLEOTIDE SEQUENCE [LARGE SCALE GENOMIC DNA]</scope>
    <source>
        <strain evidence="3">E18</strain>
    </source>
</reference>
<sequence>MVDSEAKKKKMVLSRENVHLNGQMKLIKEKAELIRRIQAKMKTDGRTIRQLAADTNLSKSQIHKLVVDEHPNVSLDHVLIVCQELRIPYELSYKP</sequence>
<dbReference type="RefSeq" id="WP_135358410.1">
    <property type="nucleotide sequence ID" value="NZ_BFAZ01000012.1"/>
</dbReference>
<gene>
    <name evidence="2" type="ORF">LPTSP2_37450</name>
</gene>
<dbReference type="EMBL" id="BFAZ01000012">
    <property type="protein sequence ID" value="GBF44442.1"/>
    <property type="molecule type" value="Genomic_DNA"/>
</dbReference>
<evidence type="ECO:0000259" key="1">
    <source>
        <dbReference type="SMART" id="SM00530"/>
    </source>
</evidence>
<dbReference type="InterPro" id="IPR010982">
    <property type="entry name" value="Lambda_DNA-bd_dom_sf"/>
</dbReference>
<dbReference type="Proteomes" id="UP000245206">
    <property type="component" value="Unassembled WGS sequence"/>
</dbReference>
<evidence type="ECO:0000313" key="2">
    <source>
        <dbReference type="EMBL" id="GBF44442.1"/>
    </source>
</evidence>
<dbReference type="AlphaFoldDB" id="A0A2P2DIH5"/>
<organism evidence="2 3">
    <name type="scientific">Leptospira ellinghausenii</name>
    <dbReference type="NCBI Taxonomy" id="1917822"/>
    <lineage>
        <taxon>Bacteria</taxon>
        <taxon>Pseudomonadati</taxon>
        <taxon>Spirochaetota</taxon>
        <taxon>Spirochaetia</taxon>
        <taxon>Leptospirales</taxon>
        <taxon>Leptospiraceae</taxon>
        <taxon>Leptospira</taxon>
    </lineage>
</organism>
<dbReference type="InterPro" id="IPR001387">
    <property type="entry name" value="Cro/C1-type_HTH"/>
</dbReference>
<evidence type="ECO:0000313" key="3">
    <source>
        <dbReference type="Proteomes" id="UP000245206"/>
    </source>
</evidence>
<comment type="caution">
    <text evidence="2">The sequence shown here is derived from an EMBL/GenBank/DDBJ whole genome shotgun (WGS) entry which is preliminary data.</text>
</comment>
<feature type="domain" description="HTH cro/C1-type" evidence="1">
    <location>
        <begin position="36"/>
        <end position="92"/>
    </location>
</feature>
<dbReference type="SUPFAM" id="SSF47413">
    <property type="entry name" value="lambda repressor-like DNA-binding domains"/>
    <property type="match status" value="1"/>
</dbReference>